<dbReference type="Gene3D" id="2.40.10.120">
    <property type="match status" value="1"/>
</dbReference>
<dbReference type="Pfam" id="PF13180">
    <property type="entry name" value="PDZ_2"/>
    <property type="match status" value="1"/>
</dbReference>
<feature type="domain" description="PDZ" evidence="4">
    <location>
        <begin position="344"/>
        <end position="416"/>
    </location>
</feature>
<dbReference type="OrthoDB" id="9758917at2"/>
<evidence type="ECO:0000256" key="3">
    <source>
        <dbReference type="SAM" id="SignalP"/>
    </source>
</evidence>
<dbReference type="PANTHER" id="PTHR43343:SF3">
    <property type="entry name" value="PROTEASE DO-LIKE 8, CHLOROPLASTIC"/>
    <property type="match status" value="1"/>
</dbReference>
<dbReference type="Gene3D" id="2.30.42.10">
    <property type="match status" value="2"/>
</dbReference>
<dbReference type="InterPro" id="IPR009003">
    <property type="entry name" value="Peptidase_S1_PA"/>
</dbReference>
<feature type="signal peptide" evidence="3">
    <location>
        <begin position="1"/>
        <end position="25"/>
    </location>
</feature>
<dbReference type="InterPro" id="IPR001940">
    <property type="entry name" value="Peptidase_S1C"/>
</dbReference>
<evidence type="ECO:0000256" key="1">
    <source>
        <dbReference type="ARBA" id="ARBA00022670"/>
    </source>
</evidence>
<keyword evidence="3" id="KW-0732">Signal</keyword>
<dbReference type="Pfam" id="PF13365">
    <property type="entry name" value="Trypsin_2"/>
    <property type="match status" value="1"/>
</dbReference>
<evidence type="ECO:0000313" key="6">
    <source>
        <dbReference type="Proteomes" id="UP000317155"/>
    </source>
</evidence>
<comment type="caution">
    <text evidence="5">The sequence shown here is derived from an EMBL/GenBank/DDBJ whole genome shotgun (WGS) entry which is preliminary data.</text>
</comment>
<gene>
    <name evidence="5" type="ORF">FL622_09585</name>
</gene>
<dbReference type="PANTHER" id="PTHR43343">
    <property type="entry name" value="PEPTIDASE S12"/>
    <property type="match status" value="1"/>
</dbReference>
<dbReference type="GO" id="GO:0004252">
    <property type="term" value="F:serine-type endopeptidase activity"/>
    <property type="evidence" value="ECO:0007669"/>
    <property type="project" value="InterPro"/>
</dbReference>
<dbReference type="PROSITE" id="PS50106">
    <property type="entry name" value="PDZ"/>
    <property type="match status" value="2"/>
</dbReference>
<dbReference type="InterPro" id="IPR036034">
    <property type="entry name" value="PDZ_sf"/>
</dbReference>
<dbReference type="PRINTS" id="PR00834">
    <property type="entry name" value="PROTEASES2C"/>
</dbReference>
<dbReference type="InterPro" id="IPR051201">
    <property type="entry name" value="Chloro_Bact_Ser_Proteases"/>
</dbReference>
<sequence>MIFRRIGCGLILLLLSLFWGGNAVAAERRTPVVAAVEKAGPAVVNIRTEKLVRRGGTPFFGFSDPLFEQFFRELASPRTYKTQSLGTGVIIDAQGLVLTNAHVIEKASKIFVALTTGGRELEAELVGQDHQLDLAVLRILGAGPFPALKPARSDDLLVGETVIAIGNPLGLGHSITTGVISSTRRRMSTENNEFGLFIQMDALVNPGNSGGPLININGDLIGINTAIIQQAQGIGFSIPIDTAKRVLDDLIEFGRVRPAFTGILPGEVGQAFSNSLGAGGVLVHGVEPGSPAEKAGLRIADVLLTIDDDAIGTTDEYRSLLRTYTPGDPLRLGILRGAEPLALTLKLAEIPAGYAVDYAERVFGLRLADSRQGLRVQGVSAGSKAEEIGIRPGDFVTEVAGVRLSSVDEFSRLMERLYGRQPLRFLVVRGGRGYYVEL</sequence>
<accession>A0A550JD56</accession>
<keyword evidence="6" id="KW-1185">Reference proteome</keyword>
<reference evidence="5 6" key="1">
    <citation type="submission" date="2019-07" db="EMBL/GenBank/DDBJ databases">
        <title>Insights of Desulfuromonas acetexigens electromicrobiology.</title>
        <authorList>
            <person name="Katuri K."/>
            <person name="Sapireddy V."/>
            <person name="Shaw D.R."/>
            <person name="Saikaly P."/>
        </authorList>
    </citation>
    <scope>NUCLEOTIDE SEQUENCE [LARGE SCALE GENOMIC DNA]</scope>
    <source>
        <strain evidence="5 6">2873</strain>
    </source>
</reference>
<dbReference type="AlphaFoldDB" id="A0A550JD56"/>
<feature type="domain" description="PDZ" evidence="4">
    <location>
        <begin position="266"/>
        <end position="338"/>
    </location>
</feature>
<keyword evidence="1" id="KW-0645">Protease</keyword>
<dbReference type="Pfam" id="PF17820">
    <property type="entry name" value="PDZ_6"/>
    <property type="match status" value="1"/>
</dbReference>
<dbReference type="SMART" id="SM00228">
    <property type="entry name" value="PDZ"/>
    <property type="match status" value="2"/>
</dbReference>
<dbReference type="RefSeq" id="WP_092057877.1">
    <property type="nucleotide sequence ID" value="NZ_FOJJ01000038.1"/>
</dbReference>
<evidence type="ECO:0000313" key="5">
    <source>
        <dbReference type="EMBL" id="TRO81150.1"/>
    </source>
</evidence>
<dbReference type="InterPro" id="IPR041489">
    <property type="entry name" value="PDZ_6"/>
</dbReference>
<dbReference type="SUPFAM" id="SSF50156">
    <property type="entry name" value="PDZ domain-like"/>
    <property type="match status" value="2"/>
</dbReference>
<evidence type="ECO:0000259" key="4">
    <source>
        <dbReference type="PROSITE" id="PS50106"/>
    </source>
</evidence>
<organism evidence="5 6">
    <name type="scientific">Trichloromonas acetexigens</name>
    <dbReference type="NCBI Taxonomy" id="38815"/>
    <lineage>
        <taxon>Bacteria</taxon>
        <taxon>Pseudomonadati</taxon>
        <taxon>Thermodesulfobacteriota</taxon>
        <taxon>Desulfuromonadia</taxon>
        <taxon>Desulfuromonadales</taxon>
        <taxon>Trichloromonadaceae</taxon>
        <taxon>Trichloromonas</taxon>
    </lineage>
</organism>
<dbReference type="Proteomes" id="UP000317155">
    <property type="component" value="Unassembled WGS sequence"/>
</dbReference>
<proteinExistence type="predicted"/>
<feature type="chain" id="PRO_5022093502" evidence="3">
    <location>
        <begin position="26"/>
        <end position="438"/>
    </location>
</feature>
<evidence type="ECO:0000256" key="2">
    <source>
        <dbReference type="ARBA" id="ARBA00022801"/>
    </source>
</evidence>
<dbReference type="GO" id="GO:0006508">
    <property type="term" value="P:proteolysis"/>
    <property type="evidence" value="ECO:0007669"/>
    <property type="project" value="UniProtKB-KW"/>
</dbReference>
<keyword evidence="2" id="KW-0378">Hydrolase</keyword>
<dbReference type="InterPro" id="IPR001478">
    <property type="entry name" value="PDZ"/>
</dbReference>
<protein>
    <submittedName>
        <fullName evidence="5">PDZ domain-containing protein</fullName>
    </submittedName>
</protein>
<dbReference type="SUPFAM" id="SSF50494">
    <property type="entry name" value="Trypsin-like serine proteases"/>
    <property type="match status" value="1"/>
</dbReference>
<name>A0A550JD56_9BACT</name>
<dbReference type="EMBL" id="VJVV01000006">
    <property type="protein sequence ID" value="TRO81150.1"/>
    <property type="molecule type" value="Genomic_DNA"/>
</dbReference>